<accession>A0A2N5M665</accession>
<evidence type="ECO:0000313" key="2">
    <source>
        <dbReference type="Proteomes" id="UP000234748"/>
    </source>
</evidence>
<keyword evidence="2" id="KW-1185">Reference proteome</keyword>
<protein>
    <submittedName>
        <fullName evidence="1">Uncharacterized protein</fullName>
    </submittedName>
</protein>
<dbReference type="Proteomes" id="UP000234748">
    <property type="component" value="Unassembled WGS sequence"/>
</dbReference>
<sequence length="103" mass="11603">MKEATAKVIESFPVLSDQGVDLNQWGAIGLGKTEAVFLQLAMFFEDPEKHPFDLGSIVHHLDEEWIPLAFEVIFLYLLKDTCLLPGNSEILLNRLQQVNSESC</sequence>
<dbReference type="RefSeq" id="WP_101642125.1">
    <property type="nucleotide sequence ID" value="NZ_PGUY01000033.1"/>
</dbReference>
<name>A0A2N5M665_9BACI</name>
<dbReference type="OrthoDB" id="2871500at2"/>
<gene>
    <name evidence="1" type="ORF">CUU66_11190</name>
</gene>
<dbReference type="AlphaFoldDB" id="A0A2N5M665"/>
<comment type="caution">
    <text evidence="1">The sequence shown here is derived from an EMBL/GenBank/DDBJ whole genome shotgun (WGS) entry which is preliminary data.</text>
</comment>
<reference evidence="1 2" key="1">
    <citation type="submission" date="2017-11" db="EMBL/GenBank/DDBJ databases">
        <title>Comparitive Functional Genomics of Dry Heat Resistant strains isolated from the Viking Spacecraft.</title>
        <authorList>
            <person name="Seuylemezian A."/>
            <person name="Cooper K."/>
            <person name="Vaishampayan P."/>
        </authorList>
    </citation>
    <scope>NUCLEOTIDE SEQUENCE [LARGE SCALE GENOMIC DNA]</scope>
    <source>
        <strain evidence="1 2">V1-29</strain>
    </source>
</reference>
<dbReference type="EMBL" id="PGUY01000033">
    <property type="protein sequence ID" value="PLT29856.1"/>
    <property type="molecule type" value="Genomic_DNA"/>
</dbReference>
<evidence type="ECO:0000313" key="1">
    <source>
        <dbReference type="EMBL" id="PLT29856.1"/>
    </source>
</evidence>
<proteinExistence type="predicted"/>
<organism evidence="1 2">
    <name type="scientific">Peribacillus deserti</name>
    <dbReference type="NCBI Taxonomy" id="673318"/>
    <lineage>
        <taxon>Bacteria</taxon>
        <taxon>Bacillati</taxon>
        <taxon>Bacillota</taxon>
        <taxon>Bacilli</taxon>
        <taxon>Bacillales</taxon>
        <taxon>Bacillaceae</taxon>
        <taxon>Peribacillus</taxon>
    </lineage>
</organism>